<proteinExistence type="predicted"/>
<dbReference type="Proteomes" id="UP000279306">
    <property type="component" value="Chromosome"/>
</dbReference>
<keyword evidence="1" id="KW-0732">Signal</keyword>
<keyword evidence="3" id="KW-1185">Reference proteome</keyword>
<sequence length="125" mass="12553">MKLMVAVAIAGGVLAAPLAGFGLGTASATPTTCDGAGCVPYVRTDAQLGGHCTQNTRYNFGSDGSGNTLACSSKSVWVSSPQLIGVRLLRSPCDGSTGVAQSPDGVPLKCDGGAWSADYSVMFYG</sequence>
<dbReference type="AlphaFoldDB" id="A0A3S4RYM2"/>
<evidence type="ECO:0000313" key="2">
    <source>
        <dbReference type="EMBL" id="VEG58297.1"/>
    </source>
</evidence>
<evidence type="ECO:0000256" key="1">
    <source>
        <dbReference type="SAM" id="SignalP"/>
    </source>
</evidence>
<dbReference type="STRING" id="1791.GCA_001049355_05305"/>
<evidence type="ECO:0000313" key="3">
    <source>
        <dbReference type="Proteomes" id="UP000279306"/>
    </source>
</evidence>
<dbReference type="OrthoDB" id="4732688at2"/>
<dbReference type="RefSeq" id="WP_048635135.1">
    <property type="nucleotide sequence ID" value="NZ_CVQQ01000027.1"/>
</dbReference>
<protein>
    <recommendedName>
        <fullName evidence="4">Secreted protein</fullName>
    </recommendedName>
</protein>
<accession>A0A3S4RYM2</accession>
<gene>
    <name evidence="2" type="ORF">NCTC10437_05325</name>
</gene>
<dbReference type="KEGG" id="mauu:NCTC10437_05325"/>
<evidence type="ECO:0008006" key="4">
    <source>
        <dbReference type="Google" id="ProtNLM"/>
    </source>
</evidence>
<organism evidence="2 3">
    <name type="scientific">Mycolicibacterium aurum</name>
    <name type="common">Mycobacterium aurum</name>
    <dbReference type="NCBI Taxonomy" id="1791"/>
    <lineage>
        <taxon>Bacteria</taxon>
        <taxon>Bacillati</taxon>
        <taxon>Actinomycetota</taxon>
        <taxon>Actinomycetes</taxon>
        <taxon>Mycobacteriales</taxon>
        <taxon>Mycobacteriaceae</taxon>
        <taxon>Mycolicibacterium</taxon>
    </lineage>
</organism>
<feature type="signal peptide" evidence="1">
    <location>
        <begin position="1"/>
        <end position="15"/>
    </location>
</feature>
<name>A0A3S4RYM2_MYCAU</name>
<dbReference type="EMBL" id="LR134356">
    <property type="protein sequence ID" value="VEG58297.1"/>
    <property type="molecule type" value="Genomic_DNA"/>
</dbReference>
<feature type="chain" id="PRO_5038493703" description="Secreted protein" evidence="1">
    <location>
        <begin position="16"/>
        <end position="125"/>
    </location>
</feature>
<reference evidence="2 3" key="1">
    <citation type="submission" date="2018-12" db="EMBL/GenBank/DDBJ databases">
        <authorList>
            <consortium name="Pathogen Informatics"/>
        </authorList>
    </citation>
    <scope>NUCLEOTIDE SEQUENCE [LARGE SCALE GENOMIC DNA]</scope>
    <source>
        <strain evidence="2 3">NCTC10437</strain>
    </source>
</reference>